<evidence type="ECO:0000313" key="2">
    <source>
        <dbReference type="EMBL" id="KAG2575501.1"/>
    </source>
</evidence>
<comment type="caution">
    <text evidence="2">The sequence shown here is derived from an EMBL/GenBank/DDBJ whole genome shotgun (WGS) entry which is preliminary data.</text>
</comment>
<dbReference type="EMBL" id="CM029049">
    <property type="protein sequence ID" value="KAG2575501.1"/>
    <property type="molecule type" value="Genomic_DNA"/>
</dbReference>
<accession>A0A8T0QQS4</accession>
<organism evidence="2 3">
    <name type="scientific">Panicum virgatum</name>
    <name type="common">Blackwell switchgrass</name>
    <dbReference type="NCBI Taxonomy" id="38727"/>
    <lineage>
        <taxon>Eukaryota</taxon>
        <taxon>Viridiplantae</taxon>
        <taxon>Streptophyta</taxon>
        <taxon>Embryophyta</taxon>
        <taxon>Tracheophyta</taxon>
        <taxon>Spermatophyta</taxon>
        <taxon>Magnoliopsida</taxon>
        <taxon>Liliopsida</taxon>
        <taxon>Poales</taxon>
        <taxon>Poaceae</taxon>
        <taxon>PACMAD clade</taxon>
        <taxon>Panicoideae</taxon>
        <taxon>Panicodae</taxon>
        <taxon>Paniceae</taxon>
        <taxon>Panicinae</taxon>
        <taxon>Panicum</taxon>
        <taxon>Panicum sect. Hiantes</taxon>
    </lineage>
</organism>
<evidence type="ECO:0000256" key="1">
    <source>
        <dbReference type="SAM" id="MobiDB-lite"/>
    </source>
</evidence>
<evidence type="ECO:0000313" key="3">
    <source>
        <dbReference type="Proteomes" id="UP000823388"/>
    </source>
</evidence>
<sequence>MHQRCWDLRTGWKRLAHLREHRLGWMLMPTRLAPLSSTWRSWHPRRRAPRPQRRGGSRQAREHGPWQRVLVFRLARL</sequence>
<dbReference type="Proteomes" id="UP000823388">
    <property type="component" value="Chromosome 7K"/>
</dbReference>
<proteinExistence type="predicted"/>
<protein>
    <submittedName>
        <fullName evidence="2">Uncharacterized protein</fullName>
    </submittedName>
</protein>
<reference evidence="2" key="1">
    <citation type="submission" date="2020-05" db="EMBL/GenBank/DDBJ databases">
        <title>WGS assembly of Panicum virgatum.</title>
        <authorList>
            <person name="Lovell J.T."/>
            <person name="Jenkins J."/>
            <person name="Shu S."/>
            <person name="Juenger T.E."/>
            <person name="Schmutz J."/>
        </authorList>
    </citation>
    <scope>NUCLEOTIDE SEQUENCE</scope>
    <source>
        <strain evidence="2">AP13</strain>
    </source>
</reference>
<name>A0A8T0QQS4_PANVG</name>
<dbReference type="AlphaFoldDB" id="A0A8T0QQS4"/>
<keyword evidence="3" id="KW-1185">Reference proteome</keyword>
<feature type="compositionally biased region" description="Basic residues" evidence="1">
    <location>
        <begin position="42"/>
        <end position="56"/>
    </location>
</feature>
<gene>
    <name evidence="2" type="ORF">PVAP13_7KG385850</name>
</gene>
<feature type="region of interest" description="Disordered" evidence="1">
    <location>
        <begin position="42"/>
        <end position="62"/>
    </location>
</feature>